<comment type="caution">
    <text evidence="8">The sequence shown here is derived from an EMBL/GenBank/DDBJ whole genome shotgun (WGS) entry which is preliminary data.</text>
</comment>
<dbReference type="Gene3D" id="1.10.287.950">
    <property type="entry name" value="Methyl-accepting chemotaxis protein"/>
    <property type="match status" value="1"/>
</dbReference>
<sequence length="517" mass="54301">MNLRSLNIGARLGWGFGLILLVCGALLASVLVVSDHVRADMLQQMQAASERTQQAKSMQAALLSSAVSVRNMGLQTEVDAVQRDEAEAKAFRAAFMAERERLEAAQLGGEEQAALKRLAAIDAKTNEAFLEAVGFAGTFNPEQAAAVITKKMDPLLKQANTELAIIIKAQTQRQIDVQQAADDRVKRAELSAAVAGVVVLLASLTLAWRLTLSITQPLQAAELASAKVAQGALDFDIDTRGTDEAARLLRGVAAMRDGLAQVVSSVRMNSESVATASSEIAQGNNDLSSRTEQQASALQQTAASMDQLGSAVRHNADNARHANELAQGAASVASEGGEVVGRVVQTMKGINESSRRISDIIGTIDGIAFQTNILALNAAVEAARAGEQGRGFAVVAGEVRSLAQRSAAAAKEIKTLISDSVERVEQGCVQVDKAGETMTQIAQAIDRVTRIMGEISHASAEQDSSVTQVCRAVTQMDLATQQNAALVEQSAAAAESLKGQAAELVQTVAVFKLAAHA</sequence>
<accession>A0ABU9C3K3</accession>
<reference evidence="8 9" key="1">
    <citation type="submission" date="2024-04" db="EMBL/GenBank/DDBJ databases">
        <title>Novel species of the genus Ideonella isolated from streams.</title>
        <authorList>
            <person name="Lu H."/>
        </authorList>
    </citation>
    <scope>NUCLEOTIDE SEQUENCE [LARGE SCALE GENOMIC DNA]</scope>
    <source>
        <strain evidence="8 9">LYT19W</strain>
    </source>
</reference>
<dbReference type="CDD" id="cd11386">
    <property type="entry name" value="MCP_signal"/>
    <property type="match status" value="1"/>
</dbReference>
<dbReference type="Proteomes" id="UP001379945">
    <property type="component" value="Unassembled WGS sequence"/>
</dbReference>
<dbReference type="SMART" id="SM00283">
    <property type="entry name" value="MA"/>
    <property type="match status" value="1"/>
</dbReference>
<keyword evidence="5" id="KW-0812">Transmembrane</keyword>
<keyword evidence="3" id="KW-0807">Transducer</keyword>
<dbReference type="InterPro" id="IPR003660">
    <property type="entry name" value="HAMP_dom"/>
</dbReference>
<feature type="domain" description="HAMP" evidence="7">
    <location>
        <begin position="212"/>
        <end position="264"/>
    </location>
</feature>
<comment type="similarity">
    <text evidence="2">Belongs to the methyl-accepting chemotaxis (MCP) protein family.</text>
</comment>
<evidence type="ECO:0000313" key="9">
    <source>
        <dbReference type="Proteomes" id="UP001379945"/>
    </source>
</evidence>
<feature type="compositionally biased region" description="Polar residues" evidence="4">
    <location>
        <begin position="277"/>
        <end position="292"/>
    </location>
</feature>
<dbReference type="PANTHER" id="PTHR43531:SF14">
    <property type="entry name" value="METHYL-ACCEPTING CHEMOTAXIS PROTEIN I-RELATED"/>
    <property type="match status" value="1"/>
</dbReference>
<feature type="transmembrane region" description="Helical" evidence="5">
    <location>
        <begin position="12"/>
        <end position="33"/>
    </location>
</feature>
<dbReference type="InterPro" id="IPR051310">
    <property type="entry name" value="MCP_chemotaxis"/>
</dbReference>
<dbReference type="PRINTS" id="PR00260">
    <property type="entry name" value="CHEMTRNSDUCR"/>
</dbReference>
<organism evidence="8 9">
    <name type="scientific">Ideonella margarita</name>
    <dbReference type="NCBI Taxonomy" id="2984191"/>
    <lineage>
        <taxon>Bacteria</taxon>
        <taxon>Pseudomonadati</taxon>
        <taxon>Pseudomonadota</taxon>
        <taxon>Betaproteobacteria</taxon>
        <taxon>Burkholderiales</taxon>
        <taxon>Sphaerotilaceae</taxon>
        <taxon>Ideonella</taxon>
    </lineage>
</organism>
<feature type="region of interest" description="Disordered" evidence="4">
    <location>
        <begin position="277"/>
        <end position="300"/>
    </location>
</feature>
<evidence type="ECO:0000259" key="6">
    <source>
        <dbReference type="PROSITE" id="PS50111"/>
    </source>
</evidence>
<dbReference type="Pfam" id="PF00015">
    <property type="entry name" value="MCPsignal"/>
    <property type="match status" value="1"/>
</dbReference>
<gene>
    <name evidence="8" type="ORF">AACH00_08855</name>
</gene>
<dbReference type="PANTHER" id="PTHR43531">
    <property type="entry name" value="PROTEIN ICFG"/>
    <property type="match status" value="1"/>
</dbReference>
<dbReference type="PROSITE" id="PS50885">
    <property type="entry name" value="HAMP"/>
    <property type="match status" value="1"/>
</dbReference>
<evidence type="ECO:0000256" key="4">
    <source>
        <dbReference type="SAM" id="MobiDB-lite"/>
    </source>
</evidence>
<dbReference type="SMART" id="SM00304">
    <property type="entry name" value="HAMP"/>
    <property type="match status" value="1"/>
</dbReference>
<keyword evidence="5" id="KW-0472">Membrane</keyword>
<dbReference type="EMBL" id="JBBUTI010000005">
    <property type="protein sequence ID" value="MEK8046451.1"/>
    <property type="molecule type" value="Genomic_DNA"/>
</dbReference>
<evidence type="ECO:0000313" key="8">
    <source>
        <dbReference type="EMBL" id="MEK8046451.1"/>
    </source>
</evidence>
<feature type="domain" description="Methyl-accepting transducer" evidence="6">
    <location>
        <begin position="269"/>
        <end position="498"/>
    </location>
</feature>
<dbReference type="RefSeq" id="WP_341398739.1">
    <property type="nucleotide sequence ID" value="NZ_JBBUTI010000005.1"/>
</dbReference>
<name>A0ABU9C3K3_9BURK</name>
<dbReference type="PROSITE" id="PS50111">
    <property type="entry name" value="CHEMOTAXIS_TRANSDUC_2"/>
    <property type="match status" value="1"/>
</dbReference>
<evidence type="ECO:0000256" key="3">
    <source>
        <dbReference type="PROSITE-ProRule" id="PRU00284"/>
    </source>
</evidence>
<evidence type="ECO:0000256" key="2">
    <source>
        <dbReference type="ARBA" id="ARBA00029447"/>
    </source>
</evidence>
<dbReference type="InterPro" id="IPR004089">
    <property type="entry name" value="MCPsignal_dom"/>
</dbReference>
<proteinExistence type="inferred from homology"/>
<evidence type="ECO:0000259" key="7">
    <source>
        <dbReference type="PROSITE" id="PS50885"/>
    </source>
</evidence>
<evidence type="ECO:0000256" key="5">
    <source>
        <dbReference type="SAM" id="Phobius"/>
    </source>
</evidence>
<dbReference type="SUPFAM" id="SSF58104">
    <property type="entry name" value="Methyl-accepting chemotaxis protein (MCP) signaling domain"/>
    <property type="match status" value="1"/>
</dbReference>
<keyword evidence="9" id="KW-1185">Reference proteome</keyword>
<evidence type="ECO:0000256" key="1">
    <source>
        <dbReference type="ARBA" id="ARBA00022481"/>
    </source>
</evidence>
<keyword evidence="5" id="KW-1133">Transmembrane helix</keyword>
<keyword evidence="1" id="KW-0488">Methylation</keyword>
<dbReference type="InterPro" id="IPR004090">
    <property type="entry name" value="Chemotax_Me-accpt_rcpt"/>
</dbReference>
<protein>
    <submittedName>
        <fullName evidence="8">Methyl-accepting chemotaxis protein</fullName>
    </submittedName>
</protein>